<dbReference type="EC" id="6.3.1.20" evidence="3"/>
<protein>
    <submittedName>
        <fullName evidence="3">Lipoate--protein ligase</fullName>
        <ecNumber evidence="3">6.3.1.20</ecNumber>
    </submittedName>
</protein>
<comment type="pathway">
    <text evidence="1">Protein modification; protein lipoylation via exogenous pathway; protein N(6)-(lipoyl)lysine from lipoate: step 2/2.</text>
</comment>
<comment type="caution">
    <text evidence="3">The sequence shown here is derived from an EMBL/GenBank/DDBJ whole genome shotgun (WGS) entry which is preliminary data.</text>
</comment>
<feature type="domain" description="BPL/LPL catalytic" evidence="2">
    <location>
        <begin position="31"/>
        <end position="214"/>
    </location>
</feature>
<dbReference type="Pfam" id="PF21948">
    <property type="entry name" value="LplA-B_cat"/>
    <property type="match status" value="1"/>
</dbReference>
<dbReference type="GO" id="GO:0005737">
    <property type="term" value="C:cytoplasm"/>
    <property type="evidence" value="ECO:0007669"/>
    <property type="project" value="TreeGrafter"/>
</dbReference>
<dbReference type="CDD" id="cd16443">
    <property type="entry name" value="LplA"/>
    <property type="match status" value="1"/>
</dbReference>
<reference evidence="3" key="2">
    <citation type="journal article" date="2021" name="PeerJ">
        <title>Extensive microbial diversity within the chicken gut microbiome revealed by metagenomics and culture.</title>
        <authorList>
            <person name="Gilroy R."/>
            <person name="Ravi A."/>
            <person name="Getino M."/>
            <person name="Pursley I."/>
            <person name="Horton D.L."/>
            <person name="Alikhan N.F."/>
            <person name="Baker D."/>
            <person name="Gharbi K."/>
            <person name="Hall N."/>
            <person name="Watson M."/>
            <person name="Adriaenssens E.M."/>
            <person name="Foster-Nyarko E."/>
            <person name="Jarju S."/>
            <person name="Secka A."/>
            <person name="Antonio M."/>
            <person name="Oren A."/>
            <person name="Chaudhuri R.R."/>
            <person name="La Ragione R."/>
            <person name="Hildebrand F."/>
            <person name="Pallen M.J."/>
        </authorList>
    </citation>
    <scope>NUCLEOTIDE SEQUENCE</scope>
    <source>
        <strain evidence="3">1063</strain>
    </source>
</reference>
<evidence type="ECO:0000259" key="2">
    <source>
        <dbReference type="PROSITE" id="PS51733"/>
    </source>
</evidence>
<dbReference type="SUPFAM" id="SSF55681">
    <property type="entry name" value="Class II aaRS and biotin synthetases"/>
    <property type="match status" value="1"/>
</dbReference>
<gene>
    <name evidence="3" type="ORF">IAD51_00230</name>
</gene>
<dbReference type="InterPro" id="IPR004143">
    <property type="entry name" value="BPL_LPL_catalytic"/>
</dbReference>
<organism evidence="3 4">
    <name type="scientific">Candidatus Limadaptatus stercorigallinarum</name>
    <dbReference type="NCBI Taxonomy" id="2840845"/>
    <lineage>
        <taxon>Bacteria</taxon>
        <taxon>Bacillati</taxon>
        <taxon>Bacillota</taxon>
        <taxon>Clostridia</taxon>
        <taxon>Eubacteriales</taxon>
        <taxon>Candidatus Limadaptatus</taxon>
    </lineage>
</organism>
<dbReference type="InterPro" id="IPR004562">
    <property type="entry name" value="LipoylTrfase_LipoateP_Ligase"/>
</dbReference>
<dbReference type="PROSITE" id="PS51733">
    <property type="entry name" value="BPL_LPL_CATALYTIC"/>
    <property type="match status" value="1"/>
</dbReference>
<keyword evidence="3" id="KW-0436">Ligase</keyword>
<dbReference type="PANTHER" id="PTHR12561">
    <property type="entry name" value="LIPOATE-PROTEIN LIGASE"/>
    <property type="match status" value="1"/>
</dbReference>
<reference evidence="3" key="1">
    <citation type="submission" date="2020-10" db="EMBL/GenBank/DDBJ databases">
        <authorList>
            <person name="Gilroy R."/>
        </authorList>
    </citation>
    <scope>NUCLEOTIDE SEQUENCE</scope>
    <source>
        <strain evidence="3">1063</strain>
    </source>
</reference>
<dbReference type="EMBL" id="DVMN01000003">
    <property type="protein sequence ID" value="HIU20658.1"/>
    <property type="molecule type" value="Genomic_DNA"/>
</dbReference>
<dbReference type="GO" id="GO:0009249">
    <property type="term" value="P:protein lipoylation"/>
    <property type="evidence" value="ECO:0007669"/>
    <property type="project" value="InterPro"/>
</dbReference>
<dbReference type="GO" id="GO:0017118">
    <property type="term" value="F:lipoyltransferase activity"/>
    <property type="evidence" value="ECO:0007669"/>
    <property type="project" value="TreeGrafter"/>
</dbReference>
<dbReference type="Gene3D" id="3.30.930.10">
    <property type="entry name" value="Bira Bifunctional Protein, Domain 2"/>
    <property type="match status" value="1"/>
</dbReference>
<dbReference type="GO" id="GO:0016979">
    <property type="term" value="F:lipoate-protein ligase activity"/>
    <property type="evidence" value="ECO:0007669"/>
    <property type="project" value="UniProtKB-EC"/>
</dbReference>
<accession>A0A9D1HS10</accession>
<evidence type="ECO:0000313" key="3">
    <source>
        <dbReference type="EMBL" id="HIU20658.1"/>
    </source>
</evidence>
<dbReference type="PANTHER" id="PTHR12561:SF3">
    <property type="entry name" value="LIPOYLTRANSFERASE 1, MITOCHONDRIAL"/>
    <property type="match status" value="1"/>
</dbReference>
<sequence length="330" mass="35923">MSVGKITLMRSESVNVFVNQAIEAALLESVGEDEAALYLWRNERAVVICRNQNAYAECRVQSLEESGGLLARRLSGGGAVWHDLGNLNFTFVAREGNFDRRKNFKTVLDALASLGIRAELGGRNDLVAEGAKFGGNAYYKRGGAEFHHGTLLVSTAPEDVARYLTPPGEKFVGKSVKSVSSRVAPLAAYRDDVTVERVADALEESFAAAYPSAAASRPIPFVLGAEKVLKWTAFFGTDEWRYGKKRDYVFEFAAEVFGERAVVRVAEEDGKTSAVDVASDSLDAEKVSALKFVLSGEEIPADAALTEEEKSEVRAEAERLAARIREEKGV</sequence>
<evidence type="ECO:0000313" key="4">
    <source>
        <dbReference type="Proteomes" id="UP000824088"/>
    </source>
</evidence>
<dbReference type="InterPro" id="IPR045864">
    <property type="entry name" value="aa-tRNA-synth_II/BPL/LPL"/>
</dbReference>
<dbReference type="Proteomes" id="UP000824088">
    <property type="component" value="Unassembled WGS sequence"/>
</dbReference>
<name>A0A9D1HS10_9FIRM</name>
<proteinExistence type="predicted"/>
<dbReference type="NCBIfam" id="TIGR00545">
    <property type="entry name" value="lipoyltrans"/>
    <property type="match status" value="1"/>
</dbReference>
<evidence type="ECO:0000256" key="1">
    <source>
        <dbReference type="ARBA" id="ARBA00005085"/>
    </source>
</evidence>
<dbReference type="AlphaFoldDB" id="A0A9D1HS10"/>